<evidence type="ECO:0000259" key="3">
    <source>
        <dbReference type="PROSITE" id="PS51186"/>
    </source>
</evidence>
<keyword evidence="5" id="KW-1185">Reference proteome</keyword>
<accession>A0ABP9XAE5</accession>
<dbReference type="Pfam" id="PF00583">
    <property type="entry name" value="Acetyltransf_1"/>
    <property type="match status" value="1"/>
</dbReference>
<keyword evidence="1" id="KW-0808">Transferase</keyword>
<organism evidence="4 5">
    <name type="scientific">Deinococcus aluminii</name>
    <dbReference type="NCBI Taxonomy" id="1656885"/>
    <lineage>
        <taxon>Bacteria</taxon>
        <taxon>Thermotogati</taxon>
        <taxon>Deinococcota</taxon>
        <taxon>Deinococci</taxon>
        <taxon>Deinococcales</taxon>
        <taxon>Deinococcaceae</taxon>
        <taxon>Deinococcus</taxon>
    </lineage>
</organism>
<evidence type="ECO:0000256" key="2">
    <source>
        <dbReference type="ARBA" id="ARBA00023315"/>
    </source>
</evidence>
<dbReference type="EMBL" id="BAABRV010000001">
    <property type="protein sequence ID" value="GAA5532352.1"/>
    <property type="molecule type" value="Genomic_DNA"/>
</dbReference>
<dbReference type="RefSeq" id="WP_345451355.1">
    <property type="nucleotide sequence ID" value="NZ_BAABRV010000001.1"/>
</dbReference>
<dbReference type="CDD" id="cd04301">
    <property type="entry name" value="NAT_SF"/>
    <property type="match status" value="1"/>
</dbReference>
<protein>
    <recommendedName>
        <fullName evidence="3">N-acetyltransferase domain-containing protein</fullName>
    </recommendedName>
</protein>
<evidence type="ECO:0000256" key="1">
    <source>
        <dbReference type="ARBA" id="ARBA00022679"/>
    </source>
</evidence>
<dbReference type="InterPro" id="IPR000182">
    <property type="entry name" value="GNAT_dom"/>
</dbReference>
<gene>
    <name evidence="4" type="ORF">Dalu01_00741</name>
</gene>
<sequence length="145" mass="15767">MCRVIRPARPADAPLIALHRYPAGADAADRPVYAAWVAEALERGVYLGFLAVADGGEVVAGAGLILLEWGPTRGDPQPYRARVVNVWTHPDFRRRGLARELVTRCLQAARERGISRVSLGTSEMGRALYEGLGFQASGTELTLRL</sequence>
<evidence type="ECO:0000313" key="5">
    <source>
        <dbReference type="Proteomes" id="UP001404956"/>
    </source>
</evidence>
<feature type="domain" description="N-acetyltransferase" evidence="3">
    <location>
        <begin position="3"/>
        <end position="145"/>
    </location>
</feature>
<dbReference type="Proteomes" id="UP001404956">
    <property type="component" value="Unassembled WGS sequence"/>
</dbReference>
<dbReference type="InterPro" id="IPR016181">
    <property type="entry name" value="Acyl_CoA_acyltransferase"/>
</dbReference>
<dbReference type="Gene3D" id="3.40.630.30">
    <property type="match status" value="1"/>
</dbReference>
<evidence type="ECO:0000313" key="4">
    <source>
        <dbReference type="EMBL" id="GAA5532352.1"/>
    </source>
</evidence>
<name>A0ABP9XAE5_9DEIO</name>
<dbReference type="InterPro" id="IPR050832">
    <property type="entry name" value="Bact_Acetyltransf"/>
</dbReference>
<dbReference type="SUPFAM" id="SSF55729">
    <property type="entry name" value="Acyl-CoA N-acyltransferases (Nat)"/>
    <property type="match status" value="1"/>
</dbReference>
<dbReference type="PANTHER" id="PTHR43877:SF1">
    <property type="entry name" value="ACETYLTRANSFERASE"/>
    <property type="match status" value="1"/>
</dbReference>
<proteinExistence type="predicted"/>
<dbReference type="PROSITE" id="PS51186">
    <property type="entry name" value="GNAT"/>
    <property type="match status" value="1"/>
</dbReference>
<dbReference type="PANTHER" id="PTHR43877">
    <property type="entry name" value="AMINOALKYLPHOSPHONATE N-ACETYLTRANSFERASE-RELATED-RELATED"/>
    <property type="match status" value="1"/>
</dbReference>
<keyword evidence="2" id="KW-0012">Acyltransferase</keyword>
<reference evidence="4 5" key="1">
    <citation type="submission" date="2024-02" db="EMBL/GenBank/DDBJ databases">
        <title>Deinococcus aluminii NBRC 112889.</title>
        <authorList>
            <person name="Ichikawa N."/>
            <person name="Katano-Makiyama Y."/>
            <person name="Hidaka K."/>
        </authorList>
    </citation>
    <scope>NUCLEOTIDE SEQUENCE [LARGE SCALE GENOMIC DNA]</scope>
    <source>
        <strain evidence="4 5">NBRC 112889</strain>
    </source>
</reference>
<comment type="caution">
    <text evidence="4">The sequence shown here is derived from an EMBL/GenBank/DDBJ whole genome shotgun (WGS) entry which is preliminary data.</text>
</comment>